<evidence type="ECO:0000313" key="2">
    <source>
        <dbReference type="Proteomes" id="UP000814140"/>
    </source>
</evidence>
<evidence type="ECO:0000313" key="1">
    <source>
        <dbReference type="EMBL" id="KAI0057868.1"/>
    </source>
</evidence>
<protein>
    <submittedName>
        <fullName evidence="1">Uncharacterized protein</fullName>
    </submittedName>
</protein>
<dbReference type="EMBL" id="MU277241">
    <property type="protein sequence ID" value="KAI0057868.1"/>
    <property type="molecule type" value="Genomic_DNA"/>
</dbReference>
<sequence length="632" mass="70384">MGQRHQVFVIARIRPHGVATPEYRCIAVIHDQHCQGVQATQGIRRFLALVREKANAEIVLAEIKGMQGLYGRPNDLPAMPKTPAPFIVFLLAAAWSLSLEPGDTPLPGTVYILDANMGTADGDNNTGITILDITDPYAPAYCLNWICSSPVSAEEYLCQQYDIEDPTDPAVIDLGVFTCIEELQDVPLVTIDMLAQAWPSEYDELLAAHTKPQKEPEDIVVSDVHTASLPSLAEMALKAALSQCLRSGDTEYLESLMWREDMRSVALPILRQLSPFPDSGVGLLKMIIPTLISQDAVLDLSGYCLRSHQVSPVLPTKASIQSLNLSNNVDLKIDAVAEILRTIPRLRRLVLFCCQGISNEEVYKLLANEPALFHHLEAFMHPALLTIAEDERDECPYKSAFSYISCYSRCTAACALPYFSPIAIVEALTVFLARNAQKYRPAVPGSFIHTPQAYKTMFSAAPLKPGQTWDNRSLVVTPRWSVKALVGEGWAFCLDGHERYYAARREPYSGYGFVRFAPGENVPRTSSDADLQEDRELGTAQVLQADEEDEGKDVNKDDQKRCLPEILDLRPFLKQMESQGRPVPTEAAIEKLEIILRKTVDGRSSFQLFDQETLDAFLNRASSNESNRRYIY</sequence>
<organism evidence="1 2">
    <name type="scientific">Artomyces pyxidatus</name>
    <dbReference type="NCBI Taxonomy" id="48021"/>
    <lineage>
        <taxon>Eukaryota</taxon>
        <taxon>Fungi</taxon>
        <taxon>Dikarya</taxon>
        <taxon>Basidiomycota</taxon>
        <taxon>Agaricomycotina</taxon>
        <taxon>Agaricomycetes</taxon>
        <taxon>Russulales</taxon>
        <taxon>Auriscalpiaceae</taxon>
        <taxon>Artomyces</taxon>
    </lineage>
</organism>
<comment type="caution">
    <text evidence="1">The sequence shown here is derived from an EMBL/GenBank/DDBJ whole genome shotgun (WGS) entry which is preliminary data.</text>
</comment>
<keyword evidence="2" id="KW-1185">Reference proteome</keyword>
<name>A0ACB8SN30_9AGAM</name>
<dbReference type="Proteomes" id="UP000814140">
    <property type="component" value="Unassembled WGS sequence"/>
</dbReference>
<gene>
    <name evidence="1" type="ORF">BV25DRAFT_1862754</name>
</gene>
<accession>A0ACB8SN30</accession>
<proteinExistence type="predicted"/>
<reference evidence="1" key="1">
    <citation type="submission" date="2021-03" db="EMBL/GenBank/DDBJ databases">
        <authorList>
            <consortium name="DOE Joint Genome Institute"/>
            <person name="Ahrendt S."/>
            <person name="Looney B.P."/>
            <person name="Miyauchi S."/>
            <person name="Morin E."/>
            <person name="Drula E."/>
            <person name="Courty P.E."/>
            <person name="Chicoki N."/>
            <person name="Fauchery L."/>
            <person name="Kohler A."/>
            <person name="Kuo A."/>
            <person name="Labutti K."/>
            <person name="Pangilinan J."/>
            <person name="Lipzen A."/>
            <person name="Riley R."/>
            <person name="Andreopoulos W."/>
            <person name="He G."/>
            <person name="Johnson J."/>
            <person name="Barry K.W."/>
            <person name="Grigoriev I.V."/>
            <person name="Nagy L."/>
            <person name="Hibbett D."/>
            <person name="Henrissat B."/>
            <person name="Matheny P.B."/>
            <person name="Labbe J."/>
            <person name="Martin F."/>
        </authorList>
    </citation>
    <scope>NUCLEOTIDE SEQUENCE</scope>
    <source>
        <strain evidence="1">HHB10654</strain>
    </source>
</reference>
<reference evidence="1" key="2">
    <citation type="journal article" date="2022" name="New Phytol.">
        <title>Evolutionary transition to the ectomycorrhizal habit in the genomes of a hyperdiverse lineage of mushroom-forming fungi.</title>
        <authorList>
            <person name="Looney B."/>
            <person name="Miyauchi S."/>
            <person name="Morin E."/>
            <person name="Drula E."/>
            <person name="Courty P.E."/>
            <person name="Kohler A."/>
            <person name="Kuo A."/>
            <person name="LaButti K."/>
            <person name="Pangilinan J."/>
            <person name="Lipzen A."/>
            <person name="Riley R."/>
            <person name="Andreopoulos W."/>
            <person name="He G."/>
            <person name="Johnson J."/>
            <person name="Nolan M."/>
            <person name="Tritt A."/>
            <person name="Barry K.W."/>
            <person name="Grigoriev I.V."/>
            <person name="Nagy L.G."/>
            <person name="Hibbett D."/>
            <person name="Henrissat B."/>
            <person name="Matheny P.B."/>
            <person name="Labbe J."/>
            <person name="Martin F.M."/>
        </authorList>
    </citation>
    <scope>NUCLEOTIDE SEQUENCE</scope>
    <source>
        <strain evidence="1">HHB10654</strain>
    </source>
</reference>